<feature type="region of interest" description="Disordered" evidence="1">
    <location>
        <begin position="60"/>
        <end position="87"/>
    </location>
</feature>
<evidence type="ECO:0000313" key="2">
    <source>
        <dbReference type="EMBL" id="PPJ53623.1"/>
    </source>
</evidence>
<dbReference type="AlphaFoldDB" id="A0A2S6C1N9"/>
<feature type="compositionally biased region" description="Basic and acidic residues" evidence="1">
    <location>
        <begin position="11"/>
        <end position="23"/>
    </location>
</feature>
<dbReference type="EMBL" id="PNEN01000577">
    <property type="protein sequence ID" value="PPJ53623.1"/>
    <property type="molecule type" value="Genomic_DNA"/>
</dbReference>
<feature type="compositionally biased region" description="Basic and acidic residues" evidence="1">
    <location>
        <begin position="64"/>
        <end position="77"/>
    </location>
</feature>
<dbReference type="OrthoDB" id="3647130at2759"/>
<dbReference type="Proteomes" id="UP000237631">
    <property type="component" value="Unassembled WGS sequence"/>
</dbReference>
<accession>A0A2S6C1N9</accession>
<reference evidence="3" key="1">
    <citation type="journal article" date="2017" name="bioRxiv">
        <title>Conservation of a gene cluster reveals novel cercosporin biosynthetic mechanisms and extends production to the genus Colletotrichum.</title>
        <authorList>
            <person name="de Jonge R."/>
            <person name="Ebert M.K."/>
            <person name="Huitt-Roehl C.R."/>
            <person name="Pal P."/>
            <person name="Suttle J.C."/>
            <person name="Spanner R.E."/>
            <person name="Neubauer J.D."/>
            <person name="Jurick W.M.II."/>
            <person name="Stott K.A."/>
            <person name="Secor G.A."/>
            <person name="Thomma B.P.H.J."/>
            <person name="Van de Peer Y."/>
            <person name="Townsend C.A."/>
            <person name="Bolton M.D."/>
        </authorList>
    </citation>
    <scope>NUCLEOTIDE SEQUENCE [LARGE SCALE GENOMIC DNA]</scope>
    <source>
        <strain evidence="3">CBS538.71</strain>
    </source>
</reference>
<keyword evidence="3" id="KW-1185">Reference proteome</keyword>
<organism evidence="2 3">
    <name type="scientific">Cercospora berteroae</name>
    <dbReference type="NCBI Taxonomy" id="357750"/>
    <lineage>
        <taxon>Eukaryota</taxon>
        <taxon>Fungi</taxon>
        <taxon>Dikarya</taxon>
        <taxon>Ascomycota</taxon>
        <taxon>Pezizomycotina</taxon>
        <taxon>Dothideomycetes</taxon>
        <taxon>Dothideomycetidae</taxon>
        <taxon>Mycosphaerellales</taxon>
        <taxon>Mycosphaerellaceae</taxon>
        <taxon>Cercospora</taxon>
    </lineage>
</organism>
<sequence length="195" mass="22172">MQNMAQSTLKQEAEPRSTKWWLDRDVPASEQVTTANPPQKPVQFASTAYLMGFEEVGLGSPKEQVSRTDGATDHQAHTEQQQEEDFEEEDLIITEELTRVNSFDFVINEARDREANAAMKELIQNSVRYERTELTTVQPCVNGDRTSVKRYTPRDTAPHYGEEIEMQDLDLEAGVYAPRKRKQAAESTSAICELM</sequence>
<gene>
    <name evidence="2" type="ORF">CBER1_00867</name>
</gene>
<feature type="region of interest" description="Disordered" evidence="1">
    <location>
        <begin position="1"/>
        <end position="23"/>
    </location>
</feature>
<evidence type="ECO:0000256" key="1">
    <source>
        <dbReference type="SAM" id="MobiDB-lite"/>
    </source>
</evidence>
<name>A0A2S6C1N9_9PEZI</name>
<comment type="caution">
    <text evidence="2">The sequence shown here is derived from an EMBL/GenBank/DDBJ whole genome shotgun (WGS) entry which is preliminary data.</text>
</comment>
<protein>
    <submittedName>
        <fullName evidence="2">Uncharacterized protein</fullName>
    </submittedName>
</protein>
<feature type="compositionally biased region" description="Polar residues" evidence="1">
    <location>
        <begin position="1"/>
        <end position="10"/>
    </location>
</feature>
<proteinExistence type="predicted"/>
<evidence type="ECO:0000313" key="3">
    <source>
        <dbReference type="Proteomes" id="UP000237631"/>
    </source>
</evidence>